<proteinExistence type="inferred from homology"/>
<comment type="similarity">
    <text evidence="2">Belongs to the sphingosine N-acyltransferase family.</text>
</comment>
<evidence type="ECO:0000256" key="6">
    <source>
        <dbReference type="PROSITE-ProRule" id="PRU00205"/>
    </source>
</evidence>
<dbReference type="GO" id="GO:0050291">
    <property type="term" value="F:sphingosine N-acyltransferase activity"/>
    <property type="evidence" value="ECO:0007669"/>
    <property type="project" value="InterPro"/>
</dbReference>
<keyword evidence="4 7" id="KW-1133">Transmembrane helix</keyword>
<comment type="caution">
    <text evidence="9">The sequence shown here is derived from an EMBL/GenBank/DDBJ whole genome shotgun (WGS) entry which is preliminary data.</text>
</comment>
<feature type="transmembrane region" description="Helical" evidence="7">
    <location>
        <begin position="174"/>
        <end position="191"/>
    </location>
</feature>
<evidence type="ECO:0000259" key="8">
    <source>
        <dbReference type="PROSITE" id="PS50922"/>
    </source>
</evidence>
<dbReference type="InterPro" id="IPR006634">
    <property type="entry name" value="TLC-dom"/>
</dbReference>
<feature type="transmembrane region" description="Helical" evidence="7">
    <location>
        <begin position="130"/>
        <end position="154"/>
    </location>
</feature>
<dbReference type="AlphaFoldDB" id="A0AAE0KE36"/>
<dbReference type="PROSITE" id="PS50922">
    <property type="entry name" value="TLC"/>
    <property type="match status" value="1"/>
</dbReference>
<organism evidence="9 10">
    <name type="scientific">Podospora didyma</name>
    <dbReference type="NCBI Taxonomy" id="330526"/>
    <lineage>
        <taxon>Eukaryota</taxon>
        <taxon>Fungi</taxon>
        <taxon>Dikarya</taxon>
        <taxon>Ascomycota</taxon>
        <taxon>Pezizomycotina</taxon>
        <taxon>Sordariomycetes</taxon>
        <taxon>Sordariomycetidae</taxon>
        <taxon>Sordariales</taxon>
        <taxon>Podosporaceae</taxon>
        <taxon>Podospora</taxon>
    </lineage>
</organism>
<reference evidence="9" key="1">
    <citation type="journal article" date="2023" name="Mol. Phylogenet. Evol.">
        <title>Genome-scale phylogeny and comparative genomics of the fungal order Sordariales.</title>
        <authorList>
            <person name="Hensen N."/>
            <person name="Bonometti L."/>
            <person name="Westerberg I."/>
            <person name="Brannstrom I.O."/>
            <person name="Guillou S."/>
            <person name="Cros-Aarteil S."/>
            <person name="Calhoun S."/>
            <person name="Haridas S."/>
            <person name="Kuo A."/>
            <person name="Mondo S."/>
            <person name="Pangilinan J."/>
            <person name="Riley R."/>
            <person name="LaButti K."/>
            <person name="Andreopoulos B."/>
            <person name="Lipzen A."/>
            <person name="Chen C."/>
            <person name="Yan M."/>
            <person name="Daum C."/>
            <person name="Ng V."/>
            <person name="Clum A."/>
            <person name="Steindorff A."/>
            <person name="Ohm R.A."/>
            <person name="Martin F."/>
            <person name="Silar P."/>
            <person name="Natvig D.O."/>
            <person name="Lalanne C."/>
            <person name="Gautier V."/>
            <person name="Ament-Velasquez S.L."/>
            <person name="Kruys A."/>
            <person name="Hutchinson M.I."/>
            <person name="Powell A.J."/>
            <person name="Barry K."/>
            <person name="Miller A.N."/>
            <person name="Grigoriev I.V."/>
            <person name="Debuchy R."/>
            <person name="Gladieux P."/>
            <person name="Hiltunen Thoren M."/>
            <person name="Johannesson H."/>
        </authorList>
    </citation>
    <scope>NUCLEOTIDE SEQUENCE</scope>
    <source>
        <strain evidence="9">CBS 232.78</strain>
    </source>
</reference>
<dbReference type="Proteomes" id="UP001285441">
    <property type="component" value="Unassembled WGS sequence"/>
</dbReference>
<dbReference type="PANTHER" id="PTHR12560:SF0">
    <property type="entry name" value="LD18904P"/>
    <property type="match status" value="1"/>
</dbReference>
<evidence type="ECO:0000256" key="3">
    <source>
        <dbReference type="ARBA" id="ARBA00022692"/>
    </source>
</evidence>
<evidence type="ECO:0000313" key="9">
    <source>
        <dbReference type="EMBL" id="KAK3374841.1"/>
    </source>
</evidence>
<feature type="transmembrane region" description="Helical" evidence="7">
    <location>
        <begin position="226"/>
        <end position="245"/>
    </location>
</feature>
<reference evidence="9" key="2">
    <citation type="submission" date="2023-06" db="EMBL/GenBank/DDBJ databases">
        <authorList>
            <consortium name="Lawrence Berkeley National Laboratory"/>
            <person name="Haridas S."/>
            <person name="Hensen N."/>
            <person name="Bonometti L."/>
            <person name="Westerberg I."/>
            <person name="Brannstrom I.O."/>
            <person name="Guillou S."/>
            <person name="Cros-Aarteil S."/>
            <person name="Calhoun S."/>
            <person name="Kuo A."/>
            <person name="Mondo S."/>
            <person name="Pangilinan J."/>
            <person name="Riley R."/>
            <person name="LaButti K."/>
            <person name="Andreopoulos B."/>
            <person name="Lipzen A."/>
            <person name="Chen C."/>
            <person name="Yanf M."/>
            <person name="Daum C."/>
            <person name="Ng V."/>
            <person name="Clum A."/>
            <person name="Steindorff A."/>
            <person name="Ohm R."/>
            <person name="Martin F."/>
            <person name="Silar P."/>
            <person name="Natvig D."/>
            <person name="Lalanne C."/>
            <person name="Gautier V."/>
            <person name="Ament-velasquez S.L."/>
            <person name="Kruys A."/>
            <person name="Hutchinson M.I."/>
            <person name="Powell A.J."/>
            <person name="Barry K."/>
            <person name="Miller A.N."/>
            <person name="Grigoriev I.V."/>
            <person name="Debuchy R."/>
            <person name="Gladieux P."/>
            <person name="Thoren M.H."/>
            <person name="Johannesson H."/>
        </authorList>
    </citation>
    <scope>NUCLEOTIDE SEQUENCE</scope>
    <source>
        <strain evidence="9">CBS 232.78</strain>
    </source>
</reference>
<dbReference type="SMART" id="SM00724">
    <property type="entry name" value="TLC"/>
    <property type="match status" value="1"/>
</dbReference>
<evidence type="ECO:0000256" key="7">
    <source>
        <dbReference type="SAM" id="Phobius"/>
    </source>
</evidence>
<evidence type="ECO:0000256" key="4">
    <source>
        <dbReference type="ARBA" id="ARBA00022989"/>
    </source>
</evidence>
<feature type="transmembrane region" description="Helical" evidence="7">
    <location>
        <begin position="39"/>
        <end position="56"/>
    </location>
</feature>
<name>A0AAE0KE36_9PEZI</name>
<protein>
    <submittedName>
        <fullName evidence="9">TLC domain-containing protein</fullName>
    </submittedName>
</protein>
<evidence type="ECO:0000313" key="10">
    <source>
        <dbReference type="Proteomes" id="UP001285441"/>
    </source>
</evidence>
<evidence type="ECO:0000256" key="2">
    <source>
        <dbReference type="ARBA" id="ARBA00009808"/>
    </source>
</evidence>
<evidence type="ECO:0000256" key="1">
    <source>
        <dbReference type="ARBA" id="ARBA00004141"/>
    </source>
</evidence>
<sequence>MNGPLYRQTINKKAISTRKKDKGDDPMDNLTRWFLENQTGLSFNVLALLFMTHAMFSKARPVTSKFFTLSHYNAETGKYAAGFDDLYFMTFCIVLFTGLRAGVMEYILAPLAKHWGLTKRKEVTRFSEQAWLFTYCSVFWPLGLYIYCNSTYFLNMTELWTNWPDRELMGIMKGYMLAQWSFWIQQVLVIHIEDRRKDHWQMLVHHFVTITLISTSYAYHQTKVGHMILVLMDVVDLFLPLGKCLKYLGYKTICDVVFGLFMVSWFFARHVLYLMTCWSIYADLPRLVSFGCYSGNMNDRKGPLPVPDGWSHVFEPFLKPEGLVCWNDNTTFFFLFCLLFLQVITIMWFLEIVRIAARVLKGGSAEDTRSDDEAEEDEEEFEYHDLQPIKEEVGVEQIDLHGWGRRNNGHNKAGVTTSSSVSLPGKELLNRIGCEKQIE</sequence>
<feature type="transmembrane region" description="Helical" evidence="7">
    <location>
        <begin position="257"/>
        <end position="281"/>
    </location>
</feature>
<keyword evidence="10" id="KW-1185">Reference proteome</keyword>
<dbReference type="EMBL" id="JAULSW010000007">
    <property type="protein sequence ID" value="KAK3374841.1"/>
    <property type="molecule type" value="Genomic_DNA"/>
</dbReference>
<gene>
    <name evidence="9" type="ORF">B0H63DRAFT_399860</name>
</gene>
<keyword evidence="3 6" id="KW-0812">Transmembrane</keyword>
<feature type="domain" description="TLC" evidence="8">
    <location>
        <begin position="121"/>
        <end position="361"/>
    </location>
</feature>
<feature type="transmembrane region" description="Helical" evidence="7">
    <location>
        <begin position="86"/>
        <end position="109"/>
    </location>
</feature>
<dbReference type="GO" id="GO:0016020">
    <property type="term" value="C:membrane"/>
    <property type="evidence" value="ECO:0007669"/>
    <property type="project" value="UniProtKB-SubCell"/>
</dbReference>
<dbReference type="InterPro" id="IPR016439">
    <property type="entry name" value="Lag1/Lac1-like"/>
</dbReference>
<accession>A0AAE0KE36</accession>
<comment type="subcellular location">
    <subcellularLocation>
        <location evidence="1">Membrane</location>
        <topology evidence="1">Multi-pass membrane protein</topology>
    </subcellularLocation>
</comment>
<evidence type="ECO:0000256" key="5">
    <source>
        <dbReference type="ARBA" id="ARBA00023136"/>
    </source>
</evidence>
<feature type="transmembrane region" description="Helical" evidence="7">
    <location>
        <begin position="332"/>
        <end position="350"/>
    </location>
</feature>
<dbReference type="Pfam" id="PF03798">
    <property type="entry name" value="TRAM_LAG1_CLN8"/>
    <property type="match status" value="1"/>
</dbReference>
<dbReference type="GO" id="GO:0046513">
    <property type="term" value="P:ceramide biosynthetic process"/>
    <property type="evidence" value="ECO:0007669"/>
    <property type="project" value="InterPro"/>
</dbReference>
<dbReference type="PANTHER" id="PTHR12560">
    <property type="entry name" value="LONGEVITY ASSURANCE FACTOR 1 LAG1"/>
    <property type="match status" value="1"/>
</dbReference>
<feature type="transmembrane region" description="Helical" evidence="7">
    <location>
        <begin position="203"/>
        <end position="220"/>
    </location>
</feature>
<keyword evidence="5 6" id="KW-0472">Membrane</keyword>